<evidence type="ECO:0000313" key="3">
    <source>
        <dbReference type="Proteomes" id="UP000002316"/>
    </source>
</evidence>
<dbReference type="KEGG" id="tbg:TbgDal_X3990"/>
<dbReference type="VEuPathDB" id="TriTrypDB:Tbg972.10.3990"/>
<sequence>MRYYPTGLDRDSHISGVRPGGGAPVSHDVNKRRDNLPDHVFASIREEVLVEERMRHVNAEARARAQLIQASGTHGKRMAGGSVGDDRRELERVSSAEAVNARHRALLELYSLEMEGWKEELAERGLSIEM</sequence>
<evidence type="ECO:0000256" key="1">
    <source>
        <dbReference type="SAM" id="MobiDB-lite"/>
    </source>
</evidence>
<dbReference type="OrthoDB" id="277671at2759"/>
<dbReference type="AlphaFoldDB" id="D0A221"/>
<name>D0A221_TRYB9</name>
<feature type="region of interest" description="Disordered" evidence="1">
    <location>
        <begin position="69"/>
        <end position="89"/>
    </location>
</feature>
<reference evidence="3" key="1">
    <citation type="journal article" date="2010" name="PLoS Negl. Trop. Dis.">
        <title>The genome sequence of Trypanosoma brucei gambiense, causative agent of chronic human african trypanosomiasis.</title>
        <authorList>
            <person name="Jackson A.P."/>
            <person name="Sanders M."/>
            <person name="Berry A."/>
            <person name="McQuillan J."/>
            <person name="Aslett M.A."/>
            <person name="Quail M.A."/>
            <person name="Chukualim B."/>
            <person name="Capewell P."/>
            <person name="MacLeod A."/>
            <person name="Melville S.E."/>
            <person name="Gibson W."/>
            <person name="Barry J.D."/>
            <person name="Berriman M."/>
            <person name="Hertz-Fowler C."/>
        </authorList>
    </citation>
    <scope>NUCLEOTIDE SEQUENCE [LARGE SCALE GENOMIC DNA]</scope>
    <source>
        <strain evidence="3">MHOM/CI/86/DAL972</strain>
    </source>
</reference>
<dbReference type="RefSeq" id="XP_011777579.1">
    <property type="nucleotide sequence ID" value="XM_011779277.1"/>
</dbReference>
<feature type="region of interest" description="Disordered" evidence="1">
    <location>
        <begin position="1"/>
        <end position="34"/>
    </location>
</feature>
<evidence type="ECO:0000313" key="2">
    <source>
        <dbReference type="EMBL" id="CBH15314.1"/>
    </source>
</evidence>
<proteinExistence type="predicted"/>
<accession>D0A221</accession>
<gene>
    <name evidence="2" type="ORF">TbgDal_X3990</name>
</gene>
<dbReference type="Proteomes" id="UP000002316">
    <property type="component" value="Chromosome 10"/>
</dbReference>
<protein>
    <submittedName>
        <fullName evidence="2">Uncharacterized protein</fullName>
    </submittedName>
</protein>
<dbReference type="EMBL" id="FN554973">
    <property type="protein sequence ID" value="CBH15314.1"/>
    <property type="molecule type" value="Genomic_DNA"/>
</dbReference>
<dbReference type="GeneID" id="23865470"/>
<organism evidence="2 3">
    <name type="scientific">Trypanosoma brucei gambiense (strain MHOM/CI/86/DAL972)</name>
    <dbReference type="NCBI Taxonomy" id="679716"/>
    <lineage>
        <taxon>Eukaryota</taxon>
        <taxon>Discoba</taxon>
        <taxon>Euglenozoa</taxon>
        <taxon>Kinetoplastea</taxon>
        <taxon>Metakinetoplastina</taxon>
        <taxon>Trypanosomatida</taxon>
        <taxon>Trypanosomatidae</taxon>
        <taxon>Trypanosoma</taxon>
    </lineage>
</organism>